<comment type="caution">
    <text evidence="1">The sequence shown here is derived from an EMBL/GenBank/DDBJ whole genome shotgun (WGS) entry which is preliminary data.</text>
</comment>
<name>A0AAN9N6R2_PHACN</name>
<proteinExistence type="predicted"/>
<protein>
    <submittedName>
        <fullName evidence="1">Uncharacterized protein</fullName>
    </submittedName>
</protein>
<dbReference type="AlphaFoldDB" id="A0AAN9N6R2"/>
<gene>
    <name evidence="1" type="ORF">VNO80_09408</name>
</gene>
<dbReference type="Proteomes" id="UP001374584">
    <property type="component" value="Unassembled WGS sequence"/>
</dbReference>
<evidence type="ECO:0000313" key="2">
    <source>
        <dbReference type="Proteomes" id="UP001374584"/>
    </source>
</evidence>
<keyword evidence="2" id="KW-1185">Reference proteome</keyword>
<sequence length="102" mass="11257">MRSGCCLRFVLECDARLAGWVCENCGWIYFEQNNDRAVLSSKDADSVSCYKASNPSNLQQEEAQQAVLAAVPCGSRESKTKAKLVMIVTSCSESEPHHHIAF</sequence>
<reference evidence="1 2" key="1">
    <citation type="submission" date="2024-01" db="EMBL/GenBank/DDBJ databases">
        <title>The genomes of 5 underutilized Papilionoideae crops provide insights into root nodulation and disease resistanc.</title>
        <authorList>
            <person name="Jiang F."/>
        </authorList>
    </citation>
    <scope>NUCLEOTIDE SEQUENCE [LARGE SCALE GENOMIC DNA]</scope>
    <source>
        <strain evidence="1">JINMINGXINNONG_FW02</strain>
        <tissue evidence="1">Leaves</tissue>
    </source>
</reference>
<organism evidence="1 2">
    <name type="scientific">Phaseolus coccineus</name>
    <name type="common">Scarlet runner bean</name>
    <name type="synonym">Phaseolus multiflorus</name>
    <dbReference type="NCBI Taxonomy" id="3886"/>
    <lineage>
        <taxon>Eukaryota</taxon>
        <taxon>Viridiplantae</taxon>
        <taxon>Streptophyta</taxon>
        <taxon>Embryophyta</taxon>
        <taxon>Tracheophyta</taxon>
        <taxon>Spermatophyta</taxon>
        <taxon>Magnoliopsida</taxon>
        <taxon>eudicotyledons</taxon>
        <taxon>Gunneridae</taxon>
        <taxon>Pentapetalae</taxon>
        <taxon>rosids</taxon>
        <taxon>fabids</taxon>
        <taxon>Fabales</taxon>
        <taxon>Fabaceae</taxon>
        <taxon>Papilionoideae</taxon>
        <taxon>50 kb inversion clade</taxon>
        <taxon>NPAAA clade</taxon>
        <taxon>indigoferoid/millettioid clade</taxon>
        <taxon>Phaseoleae</taxon>
        <taxon>Phaseolus</taxon>
    </lineage>
</organism>
<accession>A0AAN9N6R2</accession>
<dbReference type="EMBL" id="JAYMYR010000004">
    <property type="protein sequence ID" value="KAK7367396.1"/>
    <property type="molecule type" value="Genomic_DNA"/>
</dbReference>
<evidence type="ECO:0000313" key="1">
    <source>
        <dbReference type="EMBL" id="KAK7367396.1"/>
    </source>
</evidence>